<keyword evidence="2" id="KW-0808">Transferase</keyword>
<comment type="similarity">
    <text evidence="1">Belongs to the HipA Ser/Thr kinase family.</text>
</comment>
<dbReference type="NCBIfam" id="TIGR03071">
    <property type="entry name" value="couple_hipA"/>
    <property type="match status" value="1"/>
</dbReference>
<dbReference type="PANTHER" id="PTHR37419">
    <property type="entry name" value="SERINE/THREONINE-PROTEIN KINASE TOXIN HIPA"/>
    <property type="match status" value="1"/>
</dbReference>
<feature type="region of interest" description="Disordered" evidence="4">
    <location>
        <begin position="431"/>
        <end position="467"/>
    </location>
</feature>
<organism evidence="7 8">
    <name type="scientific">Microbacterium fluvii</name>
    <dbReference type="NCBI Taxonomy" id="415215"/>
    <lineage>
        <taxon>Bacteria</taxon>
        <taxon>Bacillati</taxon>
        <taxon>Actinomycetota</taxon>
        <taxon>Actinomycetes</taxon>
        <taxon>Micrococcales</taxon>
        <taxon>Microbacteriaceae</taxon>
        <taxon>Microbacterium</taxon>
    </lineage>
</organism>
<comment type="caution">
    <text evidence="7">The sequence shown here is derived from an EMBL/GenBank/DDBJ whole genome shotgun (WGS) entry which is preliminary data.</text>
</comment>
<evidence type="ECO:0000256" key="4">
    <source>
        <dbReference type="SAM" id="MobiDB-lite"/>
    </source>
</evidence>
<keyword evidence="3" id="KW-0418">Kinase</keyword>
<dbReference type="Pfam" id="PF07804">
    <property type="entry name" value="HipA_C"/>
    <property type="match status" value="1"/>
</dbReference>
<evidence type="ECO:0000256" key="2">
    <source>
        <dbReference type="ARBA" id="ARBA00022679"/>
    </source>
</evidence>
<gene>
    <name evidence="7" type="ORF">ACFQRL_14305</name>
</gene>
<protein>
    <submittedName>
        <fullName evidence="7">HipA domain-containing protein</fullName>
    </submittedName>
</protein>
<evidence type="ECO:0000313" key="7">
    <source>
        <dbReference type="EMBL" id="MFC7270132.1"/>
    </source>
</evidence>
<feature type="domain" description="HipA-like C-terminal" evidence="5">
    <location>
        <begin position="151"/>
        <end position="387"/>
    </location>
</feature>
<dbReference type="PANTHER" id="PTHR37419:SF1">
    <property type="entry name" value="SERINE_THREONINE-PROTEIN KINASE TOXIN HIPA"/>
    <property type="match status" value="1"/>
</dbReference>
<sequence>MAGELNAYLDGVHVGTFVQTTQGALSFTYDEEYRQQRGTTPISLSMPLTRATHKNAPASAYLKGLLPDSDGRLRELGAEYHVSHRNPFAILTHIGRDAAGAVQLLPEGAESTDAATRTGDLQLHDDQDFGEIVRDLISNAATWGVRRAGRWSLPGAQPKTALFRTEQGQWATPLDSTPTTYIIKPAVAPYTEHHVNEFMTMAAARHLGMTVADSELATTALGDNVFISKRYDRAKNDGRWARLHQEDICQALGINPDQKYQSDGGPGIARIAELFRSLPEREDRVNNAAQFFDALVFNLAAVGTDAHAKNYSLMLNQTRASLAPLYDLGTHAPYPMPAGTSPKLAMSIDGEYTMDRIGEAALLIAARKLDLDQDLAQARVREILGGITAAFDQAATDAAAILGNDPAIVKVVDAIAANASARGWQEPGLTIPLSDATVGTGRRSDTGRAGNPGKFDMRQHSSPGRGL</sequence>
<proteinExistence type="inferred from homology"/>
<name>A0ABW2HGM1_9MICO</name>
<dbReference type="InterPro" id="IPR052028">
    <property type="entry name" value="HipA_Ser/Thr_kinase"/>
</dbReference>
<accession>A0ABW2HGM1</accession>
<dbReference type="InterPro" id="IPR017508">
    <property type="entry name" value="HipA_N1"/>
</dbReference>
<feature type="domain" description="HipA N-terminal subdomain 1" evidence="6">
    <location>
        <begin position="5"/>
        <end position="104"/>
    </location>
</feature>
<evidence type="ECO:0000256" key="3">
    <source>
        <dbReference type="ARBA" id="ARBA00022777"/>
    </source>
</evidence>
<evidence type="ECO:0000256" key="1">
    <source>
        <dbReference type="ARBA" id="ARBA00010164"/>
    </source>
</evidence>
<dbReference type="Proteomes" id="UP001596507">
    <property type="component" value="Unassembled WGS sequence"/>
</dbReference>
<dbReference type="InterPro" id="IPR012893">
    <property type="entry name" value="HipA-like_C"/>
</dbReference>
<dbReference type="Pfam" id="PF13657">
    <property type="entry name" value="Couple_hipA"/>
    <property type="match status" value="1"/>
</dbReference>
<evidence type="ECO:0000259" key="5">
    <source>
        <dbReference type="Pfam" id="PF07804"/>
    </source>
</evidence>
<keyword evidence="8" id="KW-1185">Reference proteome</keyword>
<reference evidence="8" key="1">
    <citation type="journal article" date="2019" name="Int. J. Syst. Evol. Microbiol.">
        <title>The Global Catalogue of Microorganisms (GCM) 10K type strain sequencing project: providing services to taxonomists for standard genome sequencing and annotation.</title>
        <authorList>
            <consortium name="The Broad Institute Genomics Platform"/>
            <consortium name="The Broad Institute Genome Sequencing Center for Infectious Disease"/>
            <person name="Wu L."/>
            <person name="Ma J."/>
        </authorList>
    </citation>
    <scope>NUCLEOTIDE SEQUENCE [LARGE SCALE GENOMIC DNA]</scope>
    <source>
        <strain evidence="8">CGMCC 1.15772</strain>
    </source>
</reference>
<evidence type="ECO:0000259" key="6">
    <source>
        <dbReference type="Pfam" id="PF13657"/>
    </source>
</evidence>
<evidence type="ECO:0000313" key="8">
    <source>
        <dbReference type="Proteomes" id="UP001596507"/>
    </source>
</evidence>
<dbReference type="EMBL" id="JBHTBE010000004">
    <property type="protein sequence ID" value="MFC7270132.1"/>
    <property type="molecule type" value="Genomic_DNA"/>
</dbReference>
<dbReference type="RefSeq" id="WP_262875063.1">
    <property type="nucleotide sequence ID" value="NZ_BAABKW010000016.1"/>
</dbReference>